<feature type="transmembrane region" description="Helical" evidence="18">
    <location>
        <begin position="334"/>
        <end position="357"/>
    </location>
</feature>
<feature type="transmembrane region" description="Helical" evidence="18">
    <location>
        <begin position="169"/>
        <end position="195"/>
    </location>
</feature>
<dbReference type="PANTHER" id="PTHR42829:SF2">
    <property type="entry name" value="NADH-UBIQUINONE OXIDOREDUCTASE CHAIN 5"/>
    <property type="match status" value="1"/>
</dbReference>
<feature type="domain" description="NADH dehydrogenase subunit 5 C-terminal" evidence="20">
    <location>
        <begin position="393"/>
        <end position="568"/>
    </location>
</feature>
<keyword evidence="15 18" id="KW-0472">Membrane</keyword>
<dbReference type="GO" id="GO:0042773">
    <property type="term" value="P:ATP synthesis coupled electron transport"/>
    <property type="evidence" value="ECO:0007669"/>
    <property type="project" value="InterPro"/>
</dbReference>
<evidence type="ECO:0000256" key="14">
    <source>
        <dbReference type="ARBA" id="ARBA00023128"/>
    </source>
</evidence>
<dbReference type="PRINTS" id="PR01434">
    <property type="entry name" value="NADHDHGNASE5"/>
</dbReference>
<keyword evidence="6" id="KW-0679">Respiratory chain</keyword>
<dbReference type="Pfam" id="PF00361">
    <property type="entry name" value="Proton_antipo_M"/>
    <property type="match status" value="1"/>
</dbReference>
<dbReference type="InterPro" id="IPR001750">
    <property type="entry name" value="ND/Mrp_TM"/>
</dbReference>
<feature type="transmembrane region" description="Helical" evidence="18">
    <location>
        <begin position="273"/>
        <end position="293"/>
    </location>
</feature>
<geneLocation type="mitochondrion" evidence="21"/>
<organism evidence="21">
    <name type="scientific">Dipseudopsis sp. XG-2021</name>
    <dbReference type="NCBI Taxonomy" id="2996733"/>
    <lineage>
        <taxon>Eukaryota</taxon>
        <taxon>Metazoa</taxon>
        <taxon>Ecdysozoa</taxon>
        <taxon>Arthropoda</taxon>
        <taxon>Hexapoda</taxon>
        <taxon>Insecta</taxon>
        <taxon>Pterygota</taxon>
        <taxon>Neoptera</taxon>
        <taxon>Endopterygota</taxon>
        <taxon>Trichoptera</taxon>
        <taxon>Annulipalpia</taxon>
        <taxon>Psychomyioidea</taxon>
        <taxon>Dipseudopsidae</taxon>
        <taxon>Dipseudopsinae</taxon>
        <taxon>Dipseudopsis</taxon>
    </lineage>
</organism>
<evidence type="ECO:0000256" key="16">
    <source>
        <dbReference type="ARBA" id="ARBA00031027"/>
    </source>
</evidence>
<evidence type="ECO:0000256" key="17">
    <source>
        <dbReference type="ARBA" id="ARBA00049551"/>
    </source>
</evidence>
<evidence type="ECO:0000256" key="5">
    <source>
        <dbReference type="ARBA" id="ARBA00022448"/>
    </source>
</evidence>
<keyword evidence="11 18" id="KW-1133">Transmembrane helix</keyword>
<dbReference type="InterPro" id="IPR010934">
    <property type="entry name" value="NADH_DH_su5_C"/>
</dbReference>
<protein>
    <recommendedName>
        <fullName evidence="4">NADH-ubiquinone oxidoreductase chain 5</fullName>
        <ecNumber evidence="3">7.1.1.2</ecNumber>
    </recommendedName>
    <alternativeName>
        <fullName evidence="16">NADH dehydrogenase subunit 5</fullName>
    </alternativeName>
</protein>
<evidence type="ECO:0000259" key="20">
    <source>
        <dbReference type="Pfam" id="PF06455"/>
    </source>
</evidence>
<evidence type="ECO:0000256" key="8">
    <source>
        <dbReference type="ARBA" id="ARBA00022792"/>
    </source>
</evidence>
<dbReference type="EC" id="7.1.1.2" evidence="3"/>
<evidence type="ECO:0000256" key="10">
    <source>
        <dbReference type="ARBA" id="ARBA00022982"/>
    </source>
</evidence>
<evidence type="ECO:0000259" key="19">
    <source>
        <dbReference type="Pfam" id="PF00361"/>
    </source>
</evidence>
<name>A0A9E8RTR8_9NEOP</name>
<feature type="transmembrane region" description="Helical" evidence="18">
    <location>
        <begin position="248"/>
        <end position="266"/>
    </location>
</feature>
<feature type="transmembrane region" description="Helical" evidence="18">
    <location>
        <begin position="12"/>
        <end position="37"/>
    </location>
</feature>
<feature type="transmembrane region" description="Helical" evidence="18">
    <location>
        <begin position="545"/>
        <end position="571"/>
    </location>
</feature>
<keyword evidence="10" id="KW-0249">Electron transport</keyword>
<dbReference type="AlphaFoldDB" id="A0A9E8RTR8"/>
<accession>A0A9E8RTR8</accession>
<feature type="transmembrane region" description="Helical" evidence="18">
    <location>
        <begin position="57"/>
        <end position="76"/>
    </location>
</feature>
<dbReference type="PANTHER" id="PTHR42829">
    <property type="entry name" value="NADH-UBIQUINONE OXIDOREDUCTASE CHAIN 5"/>
    <property type="match status" value="1"/>
</dbReference>
<evidence type="ECO:0000256" key="9">
    <source>
        <dbReference type="ARBA" id="ARBA00022967"/>
    </source>
</evidence>
<dbReference type="GO" id="GO:0003954">
    <property type="term" value="F:NADH dehydrogenase activity"/>
    <property type="evidence" value="ECO:0007669"/>
    <property type="project" value="TreeGrafter"/>
</dbReference>
<dbReference type="EMBL" id="OL678010">
    <property type="protein sequence ID" value="UZZ43877.1"/>
    <property type="molecule type" value="Genomic_DNA"/>
</dbReference>
<keyword evidence="13" id="KW-0830">Ubiquinone</keyword>
<evidence type="ECO:0000256" key="11">
    <source>
        <dbReference type="ARBA" id="ARBA00022989"/>
    </source>
</evidence>
<feature type="transmembrane region" description="Helical" evidence="18">
    <location>
        <begin position="216"/>
        <end position="236"/>
    </location>
</feature>
<reference evidence="21" key="2">
    <citation type="journal article" date="2022" name="Syst. Entomol.">
        <title>Massive gene rearrangements of mitochondrial genomes and implications for the phylogeny of Trichoptera (Insecta).</title>
        <authorList>
            <person name="Ge X."/>
            <person name="Peng L."/>
            <person name="Vogler A.P."/>
            <person name="Morse J.C."/>
            <person name="Yang L."/>
            <person name="Sun C."/>
            <person name="Wang B."/>
        </authorList>
    </citation>
    <scope>NUCLEOTIDE SEQUENCE</scope>
</reference>
<dbReference type="GO" id="GO:0015990">
    <property type="term" value="P:electron transport coupled proton transport"/>
    <property type="evidence" value="ECO:0007669"/>
    <property type="project" value="TreeGrafter"/>
</dbReference>
<comment type="catalytic activity">
    <reaction evidence="17">
        <text>a ubiquinone + NADH + 5 H(+)(in) = a ubiquinol + NAD(+) + 4 H(+)(out)</text>
        <dbReference type="Rhea" id="RHEA:29091"/>
        <dbReference type="Rhea" id="RHEA-COMP:9565"/>
        <dbReference type="Rhea" id="RHEA-COMP:9566"/>
        <dbReference type="ChEBI" id="CHEBI:15378"/>
        <dbReference type="ChEBI" id="CHEBI:16389"/>
        <dbReference type="ChEBI" id="CHEBI:17976"/>
        <dbReference type="ChEBI" id="CHEBI:57540"/>
        <dbReference type="ChEBI" id="CHEBI:57945"/>
        <dbReference type="EC" id="7.1.1.2"/>
    </reaction>
</comment>
<evidence type="ECO:0000256" key="3">
    <source>
        <dbReference type="ARBA" id="ARBA00012944"/>
    </source>
</evidence>
<comment type="subcellular location">
    <subcellularLocation>
        <location evidence="2">Mitochondrion inner membrane</location>
        <topology evidence="2">Multi-pass membrane protein</topology>
    </subcellularLocation>
</comment>
<keyword evidence="8" id="KW-0999">Mitochondrion inner membrane</keyword>
<comment type="function">
    <text evidence="1">Core subunit of the mitochondrial membrane respiratory chain NADH dehydrogenase (Complex I) that is believed to belong to the minimal assembly required for catalysis. Complex I functions in the transfer of electrons from NADH to the respiratory chain. The immediate electron acceptor for the enzyme is believed to be ubiquinone.</text>
</comment>
<evidence type="ECO:0000256" key="13">
    <source>
        <dbReference type="ARBA" id="ARBA00023075"/>
    </source>
</evidence>
<dbReference type="Pfam" id="PF06455">
    <property type="entry name" value="NADH5_C"/>
    <property type="match status" value="1"/>
</dbReference>
<feature type="transmembrane region" description="Helical" evidence="18">
    <location>
        <begin position="299"/>
        <end position="322"/>
    </location>
</feature>
<keyword evidence="12" id="KW-0520">NAD</keyword>
<proteinExistence type="predicted"/>
<dbReference type="GO" id="GO:0008137">
    <property type="term" value="F:NADH dehydrogenase (ubiquinone) activity"/>
    <property type="evidence" value="ECO:0007669"/>
    <property type="project" value="UniProtKB-EC"/>
</dbReference>
<evidence type="ECO:0000256" key="18">
    <source>
        <dbReference type="SAM" id="Phobius"/>
    </source>
</evidence>
<evidence type="ECO:0000256" key="4">
    <source>
        <dbReference type="ARBA" id="ARBA00021096"/>
    </source>
</evidence>
<keyword evidence="9" id="KW-1278">Translocase</keyword>
<evidence type="ECO:0000256" key="2">
    <source>
        <dbReference type="ARBA" id="ARBA00004448"/>
    </source>
</evidence>
<keyword evidence="7 18" id="KW-0812">Transmembrane</keyword>
<evidence type="ECO:0000256" key="12">
    <source>
        <dbReference type="ARBA" id="ARBA00023027"/>
    </source>
</evidence>
<feature type="transmembrane region" description="Helical" evidence="18">
    <location>
        <begin position="88"/>
        <end position="108"/>
    </location>
</feature>
<evidence type="ECO:0000256" key="6">
    <source>
        <dbReference type="ARBA" id="ARBA00022660"/>
    </source>
</evidence>
<keyword evidence="14 21" id="KW-0496">Mitochondrion</keyword>
<feature type="transmembrane region" description="Helical" evidence="18">
    <location>
        <begin position="377"/>
        <end position="403"/>
    </location>
</feature>
<feature type="transmembrane region" description="Helical" evidence="18">
    <location>
        <begin position="114"/>
        <end position="133"/>
    </location>
</feature>
<evidence type="ECO:0000256" key="7">
    <source>
        <dbReference type="ARBA" id="ARBA00022692"/>
    </source>
</evidence>
<evidence type="ECO:0000256" key="1">
    <source>
        <dbReference type="ARBA" id="ARBA00003257"/>
    </source>
</evidence>
<feature type="transmembrane region" description="Helical" evidence="18">
    <location>
        <begin position="489"/>
        <end position="512"/>
    </location>
</feature>
<evidence type="ECO:0000256" key="15">
    <source>
        <dbReference type="ARBA" id="ARBA00023136"/>
    </source>
</evidence>
<sequence>MKNLSIYKMWMMLLLMMSIFFMGLGMKFIMLNCNLFIELDLLSMNSFNMQLVLFLDWMGLIFIGMVFFISSMVVCYMESYMAGEVYEYRFLVLVILFVFSMVLFLMSLNLISMLLGWDGLGLISFCLVIFYQSSKSFNSGMITILFNRVGDVALLMSIAWMMNYGSWNYFYYLDVLVVDSYLEVVMMMVMVASLTKSAQIPFSSWLPAAMAAPTPVSALVHSSTLVTAGVFLLLRFSEVMIGGLLMEVLWFIGLITMFYSGIMANLEMDFKKIIALSTLSQLGIMMMALGMGFSNLCFFHLVIHAVFKSSMFLCAGVMIHQLGGNQDIRYMGNFFYSMVVGIMFNVGNMALMGMPFLAGFYSKDLIVESGMFYANGFFFFFFCLICLGLTSSYSIRLLFFTLFGWESKISMFSIYDDVLVVKSLFLMILFSVFIGSLLMWLLFNNYSMLYLSLLSKFLILGFVLLGMLVGWLVYYLINFKIFGMGLGMIWMIISMLNMNVLLTYGISFYFLMMGNYLMKVMEFGWMEELGGQGFFKGLIMMMSNFLNFGLVSLSLGLVMMYIWFIMMLGFLN</sequence>
<dbReference type="GO" id="GO:0005743">
    <property type="term" value="C:mitochondrial inner membrane"/>
    <property type="evidence" value="ECO:0007669"/>
    <property type="project" value="UniProtKB-SubCell"/>
</dbReference>
<keyword evidence="5" id="KW-0813">Transport</keyword>
<feature type="domain" description="NADH:quinone oxidoreductase/Mrp antiporter transmembrane" evidence="19">
    <location>
        <begin position="107"/>
        <end position="387"/>
    </location>
</feature>
<feature type="transmembrane region" description="Helical" evidence="18">
    <location>
        <begin position="424"/>
        <end position="443"/>
    </location>
</feature>
<evidence type="ECO:0000313" key="21">
    <source>
        <dbReference type="EMBL" id="UZZ43877.1"/>
    </source>
</evidence>
<gene>
    <name evidence="21" type="primary">ND5</name>
</gene>
<feature type="transmembrane region" description="Helical" evidence="18">
    <location>
        <begin position="449"/>
        <end position="477"/>
    </location>
</feature>
<reference evidence="21" key="1">
    <citation type="submission" date="2021-11" db="EMBL/GenBank/DDBJ databases">
        <authorList>
            <person name="Ge X.-Y."/>
            <person name="Peng L."/>
            <person name="Sun C.-H."/>
            <person name="Wang B.-X."/>
        </authorList>
    </citation>
    <scope>NUCLEOTIDE SEQUENCE</scope>
</reference>
<dbReference type="InterPro" id="IPR003945">
    <property type="entry name" value="NU5C-like"/>
</dbReference>